<name>A0A2H3BD20_9AGAR</name>
<accession>A0A2H3BD20</accession>
<evidence type="ECO:0000313" key="2">
    <source>
        <dbReference type="Proteomes" id="UP000218334"/>
    </source>
</evidence>
<protein>
    <submittedName>
        <fullName evidence="1">Uncharacterized protein</fullName>
    </submittedName>
</protein>
<evidence type="ECO:0000313" key="1">
    <source>
        <dbReference type="EMBL" id="PBK66804.1"/>
    </source>
</evidence>
<gene>
    <name evidence="1" type="ORF">ARMSODRAFT_959957</name>
</gene>
<dbReference type="AlphaFoldDB" id="A0A2H3BD20"/>
<dbReference type="EMBL" id="KZ293439">
    <property type="protein sequence ID" value="PBK66804.1"/>
    <property type="molecule type" value="Genomic_DNA"/>
</dbReference>
<keyword evidence="2" id="KW-1185">Reference proteome</keyword>
<reference evidence="2" key="1">
    <citation type="journal article" date="2017" name="Nat. Ecol. Evol.">
        <title>Genome expansion and lineage-specific genetic innovations in the forest pathogenic fungi Armillaria.</title>
        <authorList>
            <person name="Sipos G."/>
            <person name="Prasanna A.N."/>
            <person name="Walter M.C."/>
            <person name="O'Connor E."/>
            <person name="Balint B."/>
            <person name="Krizsan K."/>
            <person name="Kiss B."/>
            <person name="Hess J."/>
            <person name="Varga T."/>
            <person name="Slot J."/>
            <person name="Riley R."/>
            <person name="Boka B."/>
            <person name="Rigling D."/>
            <person name="Barry K."/>
            <person name="Lee J."/>
            <person name="Mihaltcheva S."/>
            <person name="LaButti K."/>
            <person name="Lipzen A."/>
            <person name="Waldron R."/>
            <person name="Moloney N.M."/>
            <person name="Sperisen C."/>
            <person name="Kredics L."/>
            <person name="Vagvoelgyi C."/>
            <person name="Patrignani A."/>
            <person name="Fitzpatrick D."/>
            <person name="Nagy I."/>
            <person name="Doyle S."/>
            <person name="Anderson J.B."/>
            <person name="Grigoriev I.V."/>
            <person name="Gueldener U."/>
            <person name="Muensterkoetter M."/>
            <person name="Nagy L.G."/>
        </authorList>
    </citation>
    <scope>NUCLEOTIDE SEQUENCE [LARGE SCALE GENOMIC DNA]</scope>
    <source>
        <strain evidence="2">28-4</strain>
    </source>
</reference>
<proteinExistence type="predicted"/>
<sequence length="82" mass="8935">MASPIPSYAIPCLFSGKITLANSYSRLIQGKHKDSLGIKLAAGLLMVSSLNEVDSENFQKSKLGENTKTYWALVLLSDDESE</sequence>
<dbReference type="Proteomes" id="UP000218334">
    <property type="component" value="Unassembled WGS sequence"/>
</dbReference>
<organism evidence="1 2">
    <name type="scientific">Armillaria solidipes</name>
    <dbReference type="NCBI Taxonomy" id="1076256"/>
    <lineage>
        <taxon>Eukaryota</taxon>
        <taxon>Fungi</taxon>
        <taxon>Dikarya</taxon>
        <taxon>Basidiomycota</taxon>
        <taxon>Agaricomycotina</taxon>
        <taxon>Agaricomycetes</taxon>
        <taxon>Agaricomycetidae</taxon>
        <taxon>Agaricales</taxon>
        <taxon>Marasmiineae</taxon>
        <taxon>Physalacriaceae</taxon>
        <taxon>Armillaria</taxon>
    </lineage>
</organism>